<keyword evidence="2" id="KW-0812">Transmembrane</keyword>
<evidence type="ECO:0000313" key="4">
    <source>
        <dbReference type="Proteomes" id="UP000549882"/>
    </source>
</evidence>
<evidence type="ECO:0000256" key="2">
    <source>
        <dbReference type="SAM" id="Phobius"/>
    </source>
</evidence>
<evidence type="ECO:0000313" key="3">
    <source>
        <dbReference type="EMBL" id="MBB5572563.1"/>
    </source>
</evidence>
<name>A0A7W8XNA8_9HYPH</name>
<dbReference type="Proteomes" id="UP000549882">
    <property type="component" value="Unassembled WGS sequence"/>
</dbReference>
<organism evidence="3 4">
    <name type="scientific">Rhizobium paranaense</name>
    <dbReference type="NCBI Taxonomy" id="1650438"/>
    <lineage>
        <taxon>Bacteria</taxon>
        <taxon>Pseudomonadati</taxon>
        <taxon>Pseudomonadota</taxon>
        <taxon>Alphaproteobacteria</taxon>
        <taxon>Hyphomicrobiales</taxon>
        <taxon>Rhizobiaceae</taxon>
        <taxon>Rhizobium/Agrobacterium group</taxon>
        <taxon>Rhizobium</taxon>
    </lineage>
</organism>
<gene>
    <name evidence="3" type="ORF">GGD50_001139</name>
</gene>
<feature type="region of interest" description="Disordered" evidence="1">
    <location>
        <begin position="108"/>
        <end position="131"/>
    </location>
</feature>
<evidence type="ECO:0000256" key="1">
    <source>
        <dbReference type="SAM" id="MobiDB-lite"/>
    </source>
</evidence>
<proteinExistence type="predicted"/>
<keyword evidence="2" id="KW-1133">Transmembrane helix</keyword>
<sequence>MGIFTSDNIASLSGIVIVAITLILIFQGREVSSGHAMVLAAGAALMLLPSVSNFEWSNGGLKYTRRDETADLASQVKKLAEDNIQANETIKQTTEALKVANERLNRLEAGGQTSQNPAPQDGGAKPPVKFDWGKYSQPTFFEDLLKKSDQSVQLSNQNRDALTTFQKQFNAK</sequence>
<keyword evidence="2" id="KW-0472">Membrane</keyword>
<reference evidence="3 4" key="1">
    <citation type="submission" date="2020-08" db="EMBL/GenBank/DDBJ databases">
        <title>Genomic Encyclopedia of Type Strains, Phase IV (KMG-V): Genome sequencing to study the core and pangenomes of soil and plant-associated prokaryotes.</title>
        <authorList>
            <person name="Whitman W."/>
        </authorList>
    </citation>
    <scope>NUCLEOTIDE SEQUENCE [LARGE SCALE GENOMIC DNA]</scope>
    <source>
        <strain evidence="3 4">SEMIA 4064</strain>
    </source>
</reference>
<dbReference type="AlphaFoldDB" id="A0A7W8XNA8"/>
<dbReference type="RefSeq" id="WP_107108030.1">
    <property type="nucleotide sequence ID" value="NZ_JACHBI010000001.1"/>
</dbReference>
<feature type="transmembrane region" description="Helical" evidence="2">
    <location>
        <begin position="34"/>
        <end position="56"/>
    </location>
</feature>
<protein>
    <submittedName>
        <fullName evidence="3">Uncharacterized protein</fullName>
    </submittedName>
</protein>
<dbReference type="EMBL" id="JACHBI010000001">
    <property type="protein sequence ID" value="MBB5572563.1"/>
    <property type="molecule type" value="Genomic_DNA"/>
</dbReference>
<feature type="transmembrane region" description="Helical" evidence="2">
    <location>
        <begin position="9"/>
        <end position="28"/>
    </location>
</feature>
<accession>A0A7W8XNA8</accession>
<keyword evidence="4" id="KW-1185">Reference proteome</keyword>
<comment type="caution">
    <text evidence="3">The sequence shown here is derived from an EMBL/GenBank/DDBJ whole genome shotgun (WGS) entry which is preliminary data.</text>
</comment>